<accession>A0ABZ1BRI2</accession>
<dbReference type="Pfam" id="PF01476">
    <property type="entry name" value="LysM"/>
    <property type="match status" value="2"/>
</dbReference>
<evidence type="ECO:0000313" key="4">
    <source>
        <dbReference type="EMBL" id="WRP15293.1"/>
    </source>
</evidence>
<dbReference type="PROSITE" id="PS51782">
    <property type="entry name" value="LYSM"/>
    <property type="match status" value="2"/>
</dbReference>
<evidence type="ECO:0000256" key="2">
    <source>
        <dbReference type="SAM" id="Phobius"/>
    </source>
</evidence>
<dbReference type="SUPFAM" id="SSF54106">
    <property type="entry name" value="LysM domain"/>
    <property type="match status" value="1"/>
</dbReference>
<feature type="transmembrane region" description="Helical" evidence="2">
    <location>
        <begin position="25"/>
        <end position="47"/>
    </location>
</feature>
<dbReference type="InterPro" id="IPR011055">
    <property type="entry name" value="Dup_hybrid_motif"/>
</dbReference>
<dbReference type="InterPro" id="IPR036366">
    <property type="entry name" value="PGBDSf"/>
</dbReference>
<dbReference type="SMART" id="SM00257">
    <property type="entry name" value="LysM"/>
    <property type="match status" value="2"/>
</dbReference>
<keyword evidence="2" id="KW-0472">Membrane</keyword>
<feature type="domain" description="LysM" evidence="3">
    <location>
        <begin position="202"/>
        <end position="246"/>
    </location>
</feature>
<evidence type="ECO:0000313" key="5">
    <source>
        <dbReference type="Proteomes" id="UP001333102"/>
    </source>
</evidence>
<dbReference type="Pfam" id="PF01471">
    <property type="entry name" value="PG_binding_1"/>
    <property type="match status" value="1"/>
</dbReference>
<dbReference type="EMBL" id="CP141614">
    <property type="protein sequence ID" value="WRP15293.1"/>
    <property type="molecule type" value="Genomic_DNA"/>
</dbReference>
<dbReference type="InterPro" id="IPR016047">
    <property type="entry name" value="M23ase_b-sheet_dom"/>
</dbReference>
<organism evidence="4 5">
    <name type="scientific">Geochorda subterranea</name>
    <dbReference type="NCBI Taxonomy" id="3109564"/>
    <lineage>
        <taxon>Bacteria</taxon>
        <taxon>Bacillati</taxon>
        <taxon>Bacillota</taxon>
        <taxon>Limnochordia</taxon>
        <taxon>Limnochordales</taxon>
        <taxon>Geochordaceae</taxon>
        <taxon>Geochorda</taxon>
    </lineage>
</organism>
<dbReference type="PANTHER" id="PTHR21666:SF289">
    <property type="entry name" value="L-ALA--D-GLU ENDOPEPTIDASE"/>
    <property type="match status" value="1"/>
</dbReference>
<dbReference type="PANTHER" id="PTHR21666">
    <property type="entry name" value="PEPTIDASE-RELATED"/>
    <property type="match status" value="1"/>
</dbReference>
<keyword evidence="2" id="KW-0812">Transmembrane</keyword>
<evidence type="ECO:0000259" key="3">
    <source>
        <dbReference type="PROSITE" id="PS51782"/>
    </source>
</evidence>
<proteinExistence type="predicted"/>
<dbReference type="Proteomes" id="UP001333102">
    <property type="component" value="Chromosome"/>
</dbReference>
<dbReference type="InterPro" id="IPR002477">
    <property type="entry name" value="Peptidoglycan-bd-like"/>
</dbReference>
<dbReference type="Pfam" id="PF01551">
    <property type="entry name" value="Peptidase_M23"/>
    <property type="match status" value="1"/>
</dbReference>
<dbReference type="InterPro" id="IPR036365">
    <property type="entry name" value="PGBD-like_sf"/>
</dbReference>
<gene>
    <name evidence="4" type="ORF">VLY81_03765</name>
</gene>
<dbReference type="InterPro" id="IPR018392">
    <property type="entry name" value="LysM"/>
</dbReference>
<keyword evidence="2" id="KW-1133">Transmembrane helix</keyword>
<dbReference type="SUPFAM" id="SSF51261">
    <property type="entry name" value="Duplicated hybrid motif"/>
    <property type="match status" value="1"/>
</dbReference>
<feature type="domain" description="LysM" evidence="3">
    <location>
        <begin position="146"/>
        <end position="189"/>
    </location>
</feature>
<dbReference type="CDD" id="cd00118">
    <property type="entry name" value="LysM"/>
    <property type="match status" value="2"/>
</dbReference>
<dbReference type="InterPro" id="IPR036779">
    <property type="entry name" value="LysM_dom_sf"/>
</dbReference>
<dbReference type="CDD" id="cd12797">
    <property type="entry name" value="M23_peptidase"/>
    <property type="match status" value="1"/>
</dbReference>
<dbReference type="SUPFAM" id="SSF47090">
    <property type="entry name" value="PGBD-like"/>
    <property type="match status" value="1"/>
</dbReference>
<protein>
    <submittedName>
        <fullName evidence="4">Peptidoglycan DD-metalloendopeptidase family protein</fullName>
    </submittedName>
</protein>
<dbReference type="Gene3D" id="3.10.350.10">
    <property type="entry name" value="LysM domain"/>
    <property type="match status" value="2"/>
</dbReference>
<dbReference type="InterPro" id="IPR050570">
    <property type="entry name" value="Cell_wall_metabolism_enzyme"/>
</dbReference>
<dbReference type="Gene3D" id="1.10.101.10">
    <property type="entry name" value="PGBD-like superfamily/PGBD"/>
    <property type="match status" value="1"/>
</dbReference>
<keyword evidence="1" id="KW-0732">Signal</keyword>
<evidence type="ECO:0000256" key="1">
    <source>
        <dbReference type="ARBA" id="ARBA00022729"/>
    </source>
</evidence>
<dbReference type="RefSeq" id="WP_324669693.1">
    <property type="nucleotide sequence ID" value="NZ_CP141614.1"/>
</dbReference>
<keyword evidence="5" id="KW-1185">Reference proteome</keyword>
<reference evidence="5" key="1">
    <citation type="submission" date="2023-12" db="EMBL/GenBank/DDBJ databases">
        <title>Novel isolates from deep terrestrial aquifers shed light on the physiology and ecology of the class Limnochordia.</title>
        <authorList>
            <person name="Karnachuk O.V."/>
            <person name="Lukina A.P."/>
            <person name="Avakyan M.R."/>
            <person name="Kadnikov V."/>
            <person name="Begmatov S."/>
            <person name="Beletsky A.V."/>
            <person name="Mardanov A.V."/>
            <person name="Ravin N.V."/>
        </authorList>
    </citation>
    <scope>NUCLEOTIDE SEQUENCE [LARGE SCALE GENOMIC DNA]</scope>
    <source>
        <strain evidence="5">LN</strain>
    </source>
</reference>
<dbReference type="Gene3D" id="2.70.70.10">
    <property type="entry name" value="Glucose Permease (Domain IIA)"/>
    <property type="match status" value="1"/>
</dbReference>
<sequence length="388" mass="40867">MSEHHDAGWEITPSSRAGQRRPFSLGWPGLLAWLTGLAVGLLLGVVAPPPGPEALAAAPAILSPRADEYPAWVRGVQTSPPPRGARGQGALALQRLLFSLGYDVSLDGIYGAETASAVSRFQAQAGLRATGQADATTVARILATTWWYPVQPGDTLSGIARLYGTTVDTLVRLNGLGGDTIRVGQRLLVPRAGIGGTVVEWGRYRVQPGDTLWSVARRFGISYEALQRINAIMDPRALRPGQLLWLPSRPTVAGSGAGVSFDWPVTGPITSEYGWRANPFGGSAREFHEGLDIAVPSGTPVKAAAPGVVLQAGWMDGFGYGVVIDHGGGVQSLYGHLSRVGVRAGQAVARGEVIAWSGSTGRSTGPHLDFRIKIDGKTVDPLPLLPSR</sequence>
<name>A0ABZ1BRI2_9FIRM</name>